<sequence length="371" mass="40280">MRLMVAGGGTGGHIYPALALIEQLQRVEPETEVLYVGTTRGLENQIVPKAGIELRTMEMQGFKRSLSLDNFKTIYLFMKSVSTAKKWLKEFKPDVVLGTGGYVSGAVLYAAAKLGIPTVIHEQNSVVGVTNKFLSKYVDEIAISFEAARSQFPSDKVTLTGNPRAQQFLNAAGDEFSWTQVGLRDDVPTVMIFGGSQGAPKINQSVLMALPELNQRHYQVVFATGQKRYDAFMEQLAGQPIADHVKIVPYIDNMQTKLSHVQALVSRAGATTIAEVTALGLPTIMIPSPYVTANHQVKNAQALVDAGAAEMILESDLSGTSLLEAIDTLMLDERTQRQMAGKAEKSGHPHAADDLIAVMKQAIAKHQKSRG</sequence>
<dbReference type="GO" id="GO:0051301">
    <property type="term" value="P:cell division"/>
    <property type="evidence" value="ECO:0007669"/>
    <property type="project" value="UniProtKB-KW"/>
</dbReference>
<dbReference type="Proteomes" id="UP000051084">
    <property type="component" value="Unassembled WGS sequence"/>
</dbReference>
<dbReference type="GO" id="GO:0050511">
    <property type="term" value="F:undecaprenyldiphospho-muramoylpentapeptide beta-N-acetylglucosaminyltransferase activity"/>
    <property type="evidence" value="ECO:0007669"/>
    <property type="project" value="UniProtKB-UniRule"/>
</dbReference>
<reference evidence="13 14" key="1">
    <citation type="journal article" date="2015" name="Genome Announc.">
        <title>Expanding the biotechnology potential of lactobacilli through comparative genomics of 213 strains and associated genera.</title>
        <authorList>
            <person name="Sun Z."/>
            <person name="Harris H.M."/>
            <person name="McCann A."/>
            <person name="Guo C."/>
            <person name="Argimon S."/>
            <person name="Zhang W."/>
            <person name="Yang X."/>
            <person name="Jeffery I.B."/>
            <person name="Cooney J.C."/>
            <person name="Kagawa T.F."/>
            <person name="Liu W."/>
            <person name="Song Y."/>
            <person name="Salvetti E."/>
            <person name="Wrobel A."/>
            <person name="Rasinkangas P."/>
            <person name="Parkhill J."/>
            <person name="Rea M.C."/>
            <person name="O'Sullivan O."/>
            <person name="Ritari J."/>
            <person name="Douillard F.P."/>
            <person name="Paul Ross R."/>
            <person name="Yang R."/>
            <person name="Briner A.E."/>
            <person name="Felis G.E."/>
            <person name="de Vos W.M."/>
            <person name="Barrangou R."/>
            <person name="Klaenhammer T.R."/>
            <person name="Caufield P.W."/>
            <person name="Cui Y."/>
            <person name="Zhang H."/>
            <person name="O'Toole P.W."/>
        </authorList>
    </citation>
    <scope>NUCLEOTIDE SEQUENCE [LARGE SCALE GENOMIC DNA]</scope>
    <source>
        <strain evidence="13 14">DSM 18793</strain>
    </source>
</reference>
<evidence type="ECO:0000256" key="7">
    <source>
        <dbReference type="ARBA" id="ARBA00023136"/>
    </source>
</evidence>
<dbReference type="PANTHER" id="PTHR21015:SF22">
    <property type="entry name" value="GLYCOSYLTRANSFERASE"/>
    <property type="match status" value="1"/>
</dbReference>
<keyword evidence="6 10" id="KW-0573">Peptidoglycan synthesis</keyword>
<proteinExistence type="inferred from homology"/>
<feature type="binding site" evidence="10">
    <location>
        <begin position="10"/>
        <end position="12"/>
    </location>
    <ligand>
        <name>UDP-N-acetyl-alpha-D-glucosamine</name>
        <dbReference type="ChEBI" id="CHEBI:57705"/>
    </ligand>
</feature>
<keyword evidence="5 10" id="KW-0133">Cell shape</keyword>
<dbReference type="InterPro" id="IPR004276">
    <property type="entry name" value="GlycoTrans_28_N"/>
</dbReference>
<dbReference type="CDD" id="cd03785">
    <property type="entry name" value="GT28_MurG"/>
    <property type="match status" value="1"/>
</dbReference>
<dbReference type="GO" id="GO:0005975">
    <property type="term" value="P:carbohydrate metabolic process"/>
    <property type="evidence" value="ECO:0007669"/>
    <property type="project" value="InterPro"/>
</dbReference>
<feature type="domain" description="Glycosyl transferase family 28 C-terminal" evidence="12">
    <location>
        <begin position="189"/>
        <end position="354"/>
    </location>
</feature>
<evidence type="ECO:0000256" key="5">
    <source>
        <dbReference type="ARBA" id="ARBA00022960"/>
    </source>
</evidence>
<comment type="similarity">
    <text evidence="10">Belongs to the glycosyltransferase 28 family. MurG subfamily.</text>
</comment>
<feature type="binding site" evidence="10">
    <location>
        <position position="296"/>
    </location>
    <ligand>
        <name>UDP-N-acetyl-alpha-D-glucosamine</name>
        <dbReference type="ChEBI" id="CHEBI:57705"/>
    </ligand>
</feature>
<name>A0A0R1US64_9LACO</name>
<keyword evidence="8 10" id="KW-0131">Cell cycle</keyword>
<evidence type="ECO:0000259" key="12">
    <source>
        <dbReference type="Pfam" id="PF04101"/>
    </source>
</evidence>
<evidence type="ECO:0000256" key="6">
    <source>
        <dbReference type="ARBA" id="ARBA00022984"/>
    </source>
</evidence>
<evidence type="ECO:0000256" key="4">
    <source>
        <dbReference type="ARBA" id="ARBA00022679"/>
    </source>
</evidence>
<evidence type="ECO:0000256" key="10">
    <source>
        <dbReference type="HAMAP-Rule" id="MF_00033"/>
    </source>
</evidence>
<gene>
    <name evidence="10" type="primary">murG</name>
    <name evidence="13" type="ORF">FC21_GL000704</name>
</gene>
<comment type="caution">
    <text evidence="10">Lacks conserved residue(s) required for the propagation of feature annotation.</text>
</comment>
<dbReference type="UniPathway" id="UPA00219"/>
<dbReference type="Pfam" id="PF03033">
    <property type="entry name" value="Glyco_transf_28"/>
    <property type="match status" value="1"/>
</dbReference>
<dbReference type="AlphaFoldDB" id="A0A0R1US64"/>
<dbReference type="GO" id="GO:0005886">
    <property type="term" value="C:plasma membrane"/>
    <property type="evidence" value="ECO:0007669"/>
    <property type="project" value="UniProtKB-SubCell"/>
</dbReference>
<dbReference type="SUPFAM" id="SSF53756">
    <property type="entry name" value="UDP-Glycosyltransferase/glycogen phosphorylase"/>
    <property type="match status" value="1"/>
</dbReference>
<keyword evidence="3 10" id="KW-0328">Glycosyltransferase</keyword>
<dbReference type="Gene3D" id="3.40.50.2000">
    <property type="entry name" value="Glycogen Phosphorylase B"/>
    <property type="match status" value="2"/>
</dbReference>
<feature type="binding site" evidence="10">
    <location>
        <position position="196"/>
    </location>
    <ligand>
        <name>UDP-N-acetyl-alpha-D-glucosamine</name>
        <dbReference type="ChEBI" id="CHEBI:57705"/>
    </ligand>
</feature>
<dbReference type="Pfam" id="PF04101">
    <property type="entry name" value="Glyco_tran_28_C"/>
    <property type="match status" value="1"/>
</dbReference>
<dbReference type="EMBL" id="AZGC01000014">
    <property type="protein sequence ID" value="KRL96006.1"/>
    <property type="molecule type" value="Genomic_DNA"/>
</dbReference>
<dbReference type="STRING" id="417373.GCA_001570685_01060"/>
<evidence type="ECO:0000256" key="3">
    <source>
        <dbReference type="ARBA" id="ARBA00022676"/>
    </source>
</evidence>
<feature type="binding site" evidence="10">
    <location>
        <position position="251"/>
    </location>
    <ligand>
        <name>UDP-N-acetyl-alpha-D-glucosamine</name>
        <dbReference type="ChEBI" id="CHEBI:57705"/>
    </ligand>
</feature>
<comment type="caution">
    <text evidence="13">The sequence shown here is derived from an EMBL/GenBank/DDBJ whole genome shotgun (WGS) entry which is preliminary data.</text>
</comment>
<evidence type="ECO:0000256" key="8">
    <source>
        <dbReference type="ARBA" id="ARBA00023306"/>
    </source>
</evidence>
<dbReference type="InterPro" id="IPR006009">
    <property type="entry name" value="GlcNAc_MurG"/>
</dbReference>
<comment type="subcellular location">
    <subcellularLocation>
        <location evidence="10">Cell membrane</location>
        <topology evidence="10">Peripheral membrane protein</topology>
        <orientation evidence="10">Cytoplasmic side</orientation>
    </subcellularLocation>
</comment>
<protein>
    <recommendedName>
        <fullName evidence="10">UDP-N-acetylglucosamine--N-acetylmuramyl-(pentapeptide) pyrophosphoryl-undecaprenol N-acetylglucosamine transferase</fullName>
        <ecNumber evidence="10">2.4.1.227</ecNumber>
    </recommendedName>
    <alternativeName>
        <fullName evidence="10">Undecaprenyl-PP-MurNAc-pentapeptide-UDPGlcNAc GlcNAc transferase</fullName>
    </alternativeName>
</protein>
<dbReference type="PATRIC" id="fig|1423742.4.peg.733"/>
<feature type="binding site" evidence="10">
    <location>
        <position position="124"/>
    </location>
    <ligand>
        <name>UDP-N-acetyl-alpha-D-glucosamine</name>
        <dbReference type="ChEBI" id="CHEBI:57705"/>
    </ligand>
</feature>
<dbReference type="GO" id="GO:0071555">
    <property type="term" value="P:cell wall organization"/>
    <property type="evidence" value="ECO:0007669"/>
    <property type="project" value="UniProtKB-KW"/>
</dbReference>
<keyword evidence="9 10" id="KW-0961">Cell wall biogenesis/degradation</keyword>
<feature type="domain" description="Glycosyltransferase family 28 N-terminal" evidence="11">
    <location>
        <begin position="4"/>
        <end position="142"/>
    </location>
</feature>
<dbReference type="RefSeq" id="WP_056995371.1">
    <property type="nucleotide sequence ID" value="NZ_AZGC01000014.1"/>
</dbReference>
<evidence type="ECO:0000256" key="2">
    <source>
        <dbReference type="ARBA" id="ARBA00022618"/>
    </source>
</evidence>
<dbReference type="HAMAP" id="MF_00033">
    <property type="entry name" value="MurG"/>
    <property type="match status" value="1"/>
</dbReference>
<dbReference type="PANTHER" id="PTHR21015">
    <property type="entry name" value="UDP-N-ACETYLGLUCOSAMINE--N-ACETYLMURAMYL-(PENTAPEPTIDE) PYROPHOSPHORYL-UNDECAPRENOL N-ACETYLGLUCOSAMINE TRANSFERASE 1"/>
    <property type="match status" value="1"/>
</dbReference>
<evidence type="ECO:0000256" key="1">
    <source>
        <dbReference type="ARBA" id="ARBA00022475"/>
    </source>
</evidence>
<comment type="pathway">
    <text evidence="10">Cell wall biogenesis; peptidoglycan biosynthesis.</text>
</comment>
<evidence type="ECO:0000259" key="11">
    <source>
        <dbReference type="Pfam" id="PF03033"/>
    </source>
</evidence>
<comment type="catalytic activity">
    <reaction evidence="10">
        <text>Mur2Ac(oyl-L-Ala-gamma-D-Glu-L-Lys-D-Ala-D-Ala)-di-trans,octa-cis-undecaprenyl diphosphate + UDP-N-acetyl-alpha-D-glucosamine = beta-D-GlcNAc-(1-&gt;4)-Mur2Ac(oyl-L-Ala-gamma-D-Glu-L-Lys-D-Ala-D-Ala)-di-trans,octa-cis-undecaprenyl diphosphate + UDP + H(+)</text>
        <dbReference type="Rhea" id="RHEA:23192"/>
        <dbReference type="ChEBI" id="CHEBI:15378"/>
        <dbReference type="ChEBI" id="CHEBI:57705"/>
        <dbReference type="ChEBI" id="CHEBI:58223"/>
        <dbReference type="ChEBI" id="CHEBI:60032"/>
        <dbReference type="ChEBI" id="CHEBI:60033"/>
        <dbReference type="EC" id="2.4.1.227"/>
    </reaction>
</comment>
<dbReference type="OrthoDB" id="9808936at2"/>
<dbReference type="EC" id="2.4.1.227" evidence="10"/>
<keyword evidence="1 10" id="KW-1003">Cell membrane</keyword>
<dbReference type="GO" id="GO:0009252">
    <property type="term" value="P:peptidoglycan biosynthetic process"/>
    <property type="evidence" value="ECO:0007669"/>
    <property type="project" value="UniProtKB-UniRule"/>
</dbReference>
<keyword evidence="7 10" id="KW-0472">Membrane</keyword>
<organism evidence="13 14">
    <name type="scientific">Limosilactobacillus equigenerosi DSM 18793 = JCM 14505</name>
    <dbReference type="NCBI Taxonomy" id="1423742"/>
    <lineage>
        <taxon>Bacteria</taxon>
        <taxon>Bacillati</taxon>
        <taxon>Bacillota</taxon>
        <taxon>Bacilli</taxon>
        <taxon>Lactobacillales</taxon>
        <taxon>Lactobacillaceae</taxon>
        <taxon>Limosilactobacillus</taxon>
    </lineage>
</organism>
<accession>A0A0R1US64</accession>
<dbReference type="GO" id="GO:0008360">
    <property type="term" value="P:regulation of cell shape"/>
    <property type="evidence" value="ECO:0007669"/>
    <property type="project" value="UniProtKB-KW"/>
</dbReference>
<evidence type="ECO:0000313" key="13">
    <source>
        <dbReference type="EMBL" id="KRL96006.1"/>
    </source>
</evidence>
<dbReference type="InterPro" id="IPR007235">
    <property type="entry name" value="Glyco_trans_28_C"/>
</dbReference>
<keyword evidence="14" id="KW-1185">Reference proteome</keyword>
<comment type="function">
    <text evidence="10">Cell wall formation. Catalyzes the transfer of a GlcNAc subunit on undecaprenyl-pyrophosphoryl-MurNAc-pentapeptide (lipid intermediate I) to form undecaprenyl-pyrophosphoryl-MurNAc-(pentapeptide)GlcNAc (lipid intermediate II).</text>
</comment>
<dbReference type="NCBIfam" id="TIGR01133">
    <property type="entry name" value="murG"/>
    <property type="match status" value="1"/>
</dbReference>
<keyword evidence="4 10" id="KW-0808">Transferase</keyword>
<keyword evidence="2 10" id="KW-0132">Cell division</keyword>
<evidence type="ECO:0000256" key="9">
    <source>
        <dbReference type="ARBA" id="ARBA00023316"/>
    </source>
</evidence>
<evidence type="ECO:0000313" key="14">
    <source>
        <dbReference type="Proteomes" id="UP000051084"/>
    </source>
</evidence>